<evidence type="ECO:0000256" key="4">
    <source>
        <dbReference type="ARBA" id="ARBA00023163"/>
    </source>
</evidence>
<evidence type="ECO:0000256" key="3">
    <source>
        <dbReference type="ARBA" id="ARBA00023125"/>
    </source>
</evidence>
<dbReference type="SUPFAM" id="SSF46785">
    <property type="entry name" value="Winged helix' DNA-binding domain"/>
    <property type="match status" value="1"/>
</dbReference>
<evidence type="ECO:0000259" key="8">
    <source>
        <dbReference type="PROSITE" id="PS50039"/>
    </source>
</evidence>
<dbReference type="FunFam" id="1.10.10.10:FF:000135">
    <property type="entry name" value="forkhead box protein G1"/>
    <property type="match status" value="1"/>
</dbReference>
<dbReference type="SMART" id="SM00339">
    <property type="entry name" value="FH"/>
    <property type="match status" value="1"/>
</dbReference>
<dbReference type="PRINTS" id="PR00053">
    <property type="entry name" value="FORKHEAD"/>
</dbReference>
<protein>
    <submittedName>
        <fullName evidence="9">Forkhead box protein N3</fullName>
    </submittedName>
</protein>
<dbReference type="PROSITE" id="PS00657">
    <property type="entry name" value="FORK_HEAD_1"/>
    <property type="match status" value="1"/>
</dbReference>
<dbReference type="PANTHER" id="PTHR13962:SF22">
    <property type="entry name" value="FORKHEAD BOX PROTEIN N3-LIKE PROTEIN"/>
    <property type="match status" value="1"/>
</dbReference>
<comment type="subcellular location">
    <subcellularLocation>
        <location evidence="1 6">Nucleus</location>
    </subcellularLocation>
</comment>
<feature type="domain" description="Fork-head" evidence="8">
    <location>
        <begin position="150"/>
        <end position="235"/>
    </location>
</feature>
<dbReference type="Proteomes" id="UP000326759">
    <property type="component" value="Unassembled WGS sequence"/>
</dbReference>
<evidence type="ECO:0000256" key="6">
    <source>
        <dbReference type="PROSITE-ProRule" id="PRU00089"/>
    </source>
</evidence>
<keyword evidence="5 6" id="KW-0539">Nucleus</keyword>
<organism evidence="9 10">
    <name type="scientific">Armadillidium nasatum</name>
    <dbReference type="NCBI Taxonomy" id="96803"/>
    <lineage>
        <taxon>Eukaryota</taxon>
        <taxon>Metazoa</taxon>
        <taxon>Ecdysozoa</taxon>
        <taxon>Arthropoda</taxon>
        <taxon>Crustacea</taxon>
        <taxon>Multicrustacea</taxon>
        <taxon>Malacostraca</taxon>
        <taxon>Eumalacostraca</taxon>
        <taxon>Peracarida</taxon>
        <taxon>Isopoda</taxon>
        <taxon>Oniscidea</taxon>
        <taxon>Crinocheta</taxon>
        <taxon>Armadillidiidae</taxon>
        <taxon>Armadillidium</taxon>
    </lineage>
</organism>
<gene>
    <name evidence="9" type="primary">FOXN3</name>
    <name evidence="9" type="ORF">Anas_09056</name>
</gene>
<dbReference type="OrthoDB" id="6355246at2759"/>
<accession>A0A5N5T1I3</accession>
<dbReference type="PROSITE" id="PS00658">
    <property type="entry name" value="FORK_HEAD_2"/>
    <property type="match status" value="1"/>
</dbReference>
<evidence type="ECO:0000313" key="9">
    <source>
        <dbReference type="EMBL" id="KAB7500008.1"/>
    </source>
</evidence>
<dbReference type="AlphaFoldDB" id="A0A5N5T1I3"/>
<keyword evidence="3 6" id="KW-0238">DNA-binding</keyword>
<dbReference type="PANTHER" id="PTHR13962">
    <property type="entry name" value="FORKHEAD BOX PROTEIN N3-LIKE PROTEIN-RELATED"/>
    <property type="match status" value="1"/>
</dbReference>
<reference evidence="9 10" key="1">
    <citation type="journal article" date="2019" name="PLoS Biol.">
        <title>Sex chromosomes control vertical transmission of feminizing Wolbachia symbionts in an isopod.</title>
        <authorList>
            <person name="Becking T."/>
            <person name="Chebbi M.A."/>
            <person name="Giraud I."/>
            <person name="Moumen B."/>
            <person name="Laverre T."/>
            <person name="Caubet Y."/>
            <person name="Peccoud J."/>
            <person name="Gilbert C."/>
            <person name="Cordaux R."/>
        </authorList>
    </citation>
    <scope>NUCLEOTIDE SEQUENCE [LARGE SCALE GENOMIC DNA]</scope>
    <source>
        <strain evidence="9">ANa2</strain>
        <tissue evidence="9">Whole body excluding digestive tract and cuticle</tissue>
    </source>
</reference>
<dbReference type="InterPro" id="IPR047119">
    <property type="entry name" value="FOXN2/3-like"/>
</dbReference>
<evidence type="ECO:0000256" key="2">
    <source>
        <dbReference type="ARBA" id="ARBA00023015"/>
    </source>
</evidence>
<dbReference type="Pfam" id="PF00250">
    <property type="entry name" value="Forkhead"/>
    <property type="match status" value="1"/>
</dbReference>
<dbReference type="GO" id="GO:0000987">
    <property type="term" value="F:cis-regulatory region sequence-specific DNA binding"/>
    <property type="evidence" value="ECO:0007669"/>
    <property type="project" value="TreeGrafter"/>
</dbReference>
<evidence type="ECO:0000256" key="5">
    <source>
        <dbReference type="ARBA" id="ARBA00023242"/>
    </source>
</evidence>
<evidence type="ECO:0000256" key="1">
    <source>
        <dbReference type="ARBA" id="ARBA00004123"/>
    </source>
</evidence>
<dbReference type="GO" id="GO:0003700">
    <property type="term" value="F:DNA-binding transcription factor activity"/>
    <property type="evidence" value="ECO:0007669"/>
    <property type="project" value="InterPro"/>
</dbReference>
<name>A0A5N5T1I3_9CRUS</name>
<comment type="caution">
    <text evidence="9">The sequence shown here is derived from an EMBL/GenBank/DDBJ whole genome shotgun (WGS) entry which is preliminary data.</text>
</comment>
<dbReference type="InterPro" id="IPR036388">
    <property type="entry name" value="WH-like_DNA-bd_sf"/>
</dbReference>
<dbReference type="PROSITE" id="PS50039">
    <property type="entry name" value="FORK_HEAD_3"/>
    <property type="match status" value="1"/>
</dbReference>
<dbReference type="InterPro" id="IPR018122">
    <property type="entry name" value="TF_fork_head_CS_1"/>
</dbReference>
<dbReference type="InterPro" id="IPR001766">
    <property type="entry name" value="Fork_head_dom"/>
</dbReference>
<keyword evidence="4" id="KW-0804">Transcription</keyword>
<sequence length="275" mass="30923">MAMCFDSSISSVGTLFTSTGVNVYLLSVQEEYGVCVTVVYYKICSFFVIYVPFCHSQGRKDQVSSQSHTDEEKTMSPRLLENSLKHEPHEDLKVESPTSDYAEDLNETSSAENSEISENLGSSNGVKMESQDTQKPQAIPYNPKIHIKAKPPFSFSCLIFMAIEESPTKALPVKDIYSWILDHYPYYRNAPTGWKNSVRHNLSLNKCFSKVEKSQNLGKGSLWMVDPNFRPNLLQAMSKTPFTTQSKNDKTYLMSNKAIINTNSGSSNSSINNNF</sequence>
<evidence type="ECO:0000256" key="7">
    <source>
        <dbReference type="SAM" id="MobiDB-lite"/>
    </source>
</evidence>
<dbReference type="EMBL" id="SEYY01015733">
    <property type="protein sequence ID" value="KAB7500008.1"/>
    <property type="molecule type" value="Genomic_DNA"/>
</dbReference>
<feature type="DNA-binding region" description="Fork-head" evidence="6">
    <location>
        <begin position="150"/>
        <end position="235"/>
    </location>
</feature>
<feature type="compositionally biased region" description="Polar residues" evidence="7">
    <location>
        <begin position="107"/>
        <end position="136"/>
    </location>
</feature>
<keyword evidence="10" id="KW-1185">Reference proteome</keyword>
<proteinExistence type="predicted"/>
<feature type="region of interest" description="Disordered" evidence="7">
    <location>
        <begin position="61"/>
        <end position="137"/>
    </location>
</feature>
<dbReference type="Gene3D" id="1.10.10.10">
    <property type="entry name" value="Winged helix-like DNA-binding domain superfamily/Winged helix DNA-binding domain"/>
    <property type="match status" value="1"/>
</dbReference>
<evidence type="ECO:0000313" key="10">
    <source>
        <dbReference type="Proteomes" id="UP000326759"/>
    </source>
</evidence>
<dbReference type="GO" id="GO:0005634">
    <property type="term" value="C:nucleus"/>
    <property type="evidence" value="ECO:0007669"/>
    <property type="project" value="UniProtKB-SubCell"/>
</dbReference>
<keyword evidence="2" id="KW-0805">Transcription regulation</keyword>
<dbReference type="InterPro" id="IPR030456">
    <property type="entry name" value="TF_fork_head_CS_2"/>
</dbReference>
<feature type="compositionally biased region" description="Basic and acidic residues" evidence="7">
    <location>
        <begin position="61"/>
        <end position="75"/>
    </location>
</feature>
<dbReference type="InterPro" id="IPR036390">
    <property type="entry name" value="WH_DNA-bd_sf"/>
</dbReference>
<feature type="compositionally biased region" description="Basic and acidic residues" evidence="7">
    <location>
        <begin position="83"/>
        <end position="94"/>
    </location>
</feature>